<dbReference type="GO" id="GO:0005886">
    <property type="term" value="C:plasma membrane"/>
    <property type="evidence" value="ECO:0007669"/>
    <property type="project" value="UniProtKB-SubCell"/>
</dbReference>
<dbReference type="Pfam" id="PF00005">
    <property type="entry name" value="ABC_tran"/>
    <property type="match status" value="2"/>
</dbReference>
<dbReference type="PROSITE" id="PS50893">
    <property type="entry name" value="ABC_TRANSPORTER_2"/>
    <property type="match status" value="2"/>
</dbReference>
<dbReference type="Gene3D" id="3.40.50.300">
    <property type="entry name" value="P-loop containing nucleotide triphosphate hydrolases"/>
    <property type="match status" value="2"/>
</dbReference>
<evidence type="ECO:0000256" key="6">
    <source>
        <dbReference type="ARBA" id="ARBA00022840"/>
    </source>
</evidence>
<evidence type="ECO:0000259" key="8">
    <source>
        <dbReference type="PROSITE" id="PS50893"/>
    </source>
</evidence>
<keyword evidence="10" id="KW-1185">Reference proteome</keyword>
<keyword evidence="3" id="KW-0813">Transport</keyword>
<keyword evidence="6 9" id="KW-0067">ATP-binding</keyword>
<dbReference type="SMART" id="SM00382">
    <property type="entry name" value="AAA"/>
    <property type="match status" value="2"/>
</dbReference>
<comment type="similarity">
    <text evidence="2">Belongs to the ABC transporter superfamily.</text>
</comment>
<dbReference type="RefSeq" id="WP_133359514.1">
    <property type="nucleotide sequence ID" value="NZ_SMUV01000063.1"/>
</dbReference>
<dbReference type="OrthoDB" id="9802264at2"/>
<dbReference type="InterPro" id="IPR017871">
    <property type="entry name" value="ABC_transporter-like_CS"/>
</dbReference>
<dbReference type="FunFam" id="3.40.50.300:FF:000016">
    <property type="entry name" value="Oligopeptide ABC transporter ATP-binding component"/>
    <property type="match status" value="1"/>
</dbReference>
<dbReference type="PANTHER" id="PTHR43297:SF2">
    <property type="entry name" value="DIPEPTIDE TRANSPORT ATP-BINDING PROTEIN DPPD"/>
    <property type="match status" value="1"/>
</dbReference>
<dbReference type="PROSITE" id="PS00211">
    <property type="entry name" value="ABC_TRANSPORTER_1"/>
    <property type="match status" value="2"/>
</dbReference>
<dbReference type="AlphaFoldDB" id="A0A4R5V9Q1"/>
<dbReference type="GO" id="GO:0015833">
    <property type="term" value="P:peptide transport"/>
    <property type="evidence" value="ECO:0007669"/>
    <property type="project" value="InterPro"/>
</dbReference>
<dbReference type="GO" id="GO:0005524">
    <property type="term" value="F:ATP binding"/>
    <property type="evidence" value="ECO:0007669"/>
    <property type="project" value="UniProtKB-KW"/>
</dbReference>
<keyword evidence="5" id="KW-0547">Nucleotide-binding</keyword>
<evidence type="ECO:0000256" key="4">
    <source>
        <dbReference type="ARBA" id="ARBA00022475"/>
    </source>
</evidence>
<evidence type="ECO:0000313" key="9">
    <source>
        <dbReference type="EMBL" id="TDK48684.1"/>
    </source>
</evidence>
<dbReference type="Pfam" id="PF08352">
    <property type="entry name" value="oligo_HPY"/>
    <property type="match status" value="1"/>
</dbReference>
<dbReference type="EMBL" id="SMUV01000063">
    <property type="protein sequence ID" value="TDK48684.1"/>
    <property type="molecule type" value="Genomic_DNA"/>
</dbReference>
<comment type="subcellular location">
    <subcellularLocation>
        <location evidence="1">Cell inner membrane</location>
        <topology evidence="1">Peripheral membrane protein</topology>
    </subcellularLocation>
</comment>
<dbReference type="Proteomes" id="UP000295301">
    <property type="component" value="Unassembled WGS sequence"/>
</dbReference>
<proteinExistence type="inferred from homology"/>
<feature type="domain" description="ABC transporter" evidence="8">
    <location>
        <begin position="6"/>
        <end position="254"/>
    </location>
</feature>
<keyword evidence="4" id="KW-1003">Cell membrane</keyword>
<feature type="domain" description="ABC transporter" evidence="8">
    <location>
        <begin position="273"/>
        <end position="512"/>
    </location>
</feature>
<evidence type="ECO:0000313" key="10">
    <source>
        <dbReference type="Proteomes" id="UP000295301"/>
    </source>
</evidence>
<gene>
    <name evidence="9" type="ORF">E1832_09520</name>
</gene>
<evidence type="ECO:0000256" key="2">
    <source>
        <dbReference type="ARBA" id="ARBA00005417"/>
    </source>
</evidence>
<dbReference type="InterPro" id="IPR027417">
    <property type="entry name" value="P-loop_NTPase"/>
</dbReference>
<dbReference type="GO" id="GO:0016887">
    <property type="term" value="F:ATP hydrolysis activity"/>
    <property type="evidence" value="ECO:0007669"/>
    <property type="project" value="InterPro"/>
</dbReference>
<dbReference type="InterPro" id="IPR003439">
    <property type="entry name" value="ABC_transporter-like_ATP-bd"/>
</dbReference>
<protein>
    <submittedName>
        <fullName evidence="9">ABC transporter ATP-binding protein</fullName>
    </submittedName>
</protein>
<dbReference type="CDD" id="cd03257">
    <property type="entry name" value="ABC_NikE_OppD_transporters"/>
    <property type="match status" value="2"/>
</dbReference>
<dbReference type="GO" id="GO:0055085">
    <property type="term" value="P:transmembrane transport"/>
    <property type="evidence" value="ECO:0007669"/>
    <property type="project" value="UniProtKB-ARBA"/>
</dbReference>
<evidence type="ECO:0000256" key="5">
    <source>
        <dbReference type="ARBA" id="ARBA00022741"/>
    </source>
</evidence>
<comment type="caution">
    <text evidence="9">The sequence shown here is derived from an EMBL/GenBank/DDBJ whole genome shotgun (WGS) entry which is preliminary data.</text>
</comment>
<accession>A0A4R5V9Q1</accession>
<reference evidence="9 10" key="1">
    <citation type="submission" date="2019-03" db="EMBL/GenBank/DDBJ databases">
        <title>Ruegeria lutea sp. nov., a novel strain, isolated from marine sediment, the Masan Bay, South Korea.</title>
        <authorList>
            <person name="Kim J."/>
            <person name="Kim D.-Y."/>
            <person name="Lee S.-S."/>
        </authorList>
    </citation>
    <scope>NUCLEOTIDE SEQUENCE [LARGE SCALE GENOMIC DNA]</scope>
    <source>
        <strain evidence="9 10">318-1</strain>
    </source>
</reference>
<evidence type="ECO:0000256" key="3">
    <source>
        <dbReference type="ARBA" id="ARBA00022448"/>
    </source>
</evidence>
<dbReference type="SUPFAM" id="SSF52540">
    <property type="entry name" value="P-loop containing nucleoside triphosphate hydrolases"/>
    <property type="match status" value="2"/>
</dbReference>
<name>A0A4R5V9Q1_9RHOB</name>
<organism evidence="9 10">
    <name type="scientific">Antarcticimicrobium luteum</name>
    <dbReference type="NCBI Taxonomy" id="2547397"/>
    <lineage>
        <taxon>Bacteria</taxon>
        <taxon>Pseudomonadati</taxon>
        <taxon>Pseudomonadota</taxon>
        <taxon>Alphaproteobacteria</taxon>
        <taxon>Rhodobacterales</taxon>
        <taxon>Paracoccaceae</taxon>
        <taxon>Antarcticimicrobium</taxon>
    </lineage>
</organism>
<sequence>MTDPILDVRDLCVDLRGGSRIVEDISLSVTPGQTVCLVGESGSGKSMIANAIMDLLPGSLLAVSRGQIRFHGADLRLCGHRALRELRGRRISMIFQDPMSALNPVRRIRTQFDEVFSAHGVEPEGGREARMLELLELAHLPTPRRILDAFPFELSGGQRQRVMISMAMALNPDLLIADEPTTALDVTTQAQILQLIAELQRAFGTGVLFITHDFGVVAEIADRVVVLRHGKIVEQGPLDEILRAPRAAYTRTLIDAVPAWNPRAGGLSTPALVSARALGKVFKGGATALDEVSMDLLAGETLGIVGESGSGKSTLAKCLIGLEEPDHGGIVMDGTDITALPAAQKRLRRHRMQMVFQDPTAALNPRHMIGRTLADVLKVNGCARPDLRARALALLDDVRLDRRLIDRFPHELSGGQRQRVCIARALAANPEVLIADEALSALDVSVQKQMLALFQDLKEARDLAILFITHDLRVAAEICDHVVVMRHGGVVARGTPEAVLAAGRHPYVEELLAAIPGQDWFPAGGAAAARGAGRCAI</sequence>
<evidence type="ECO:0000256" key="1">
    <source>
        <dbReference type="ARBA" id="ARBA00004417"/>
    </source>
</evidence>
<keyword evidence="7" id="KW-0472">Membrane</keyword>
<dbReference type="NCBIfam" id="NF008453">
    <property type="entry name" value="PRK11308.1"/>
    <property type="match status" value="2"/>
</dbReference>
<dbReference type="InterPro" id="IPR050388">
    <property type="entry name" value="ABC_Ni/Peptide_Import"/>
</dbReference>
<dbReference type="InterPro" id="IPR003593">
    <property type="entry name" value="AAA+_ATPase"/>
</dbReference>
<evidence type="ECO:0000256" key="7">
    <source>
        <dbReference type="ARBA" id="ARBA00023136"/>
    </source>
</evidence>
<dbReference type="NCBIfam" id="NF007739">
    <property type="entry name" value="PRK10419.1"/>
    <property type="match status" value="2"/>
</dbReference>
<dbReference type="PANTHER" id="PTHR43297">
    <property type="entry name" value="OLIGOPEPTIDE TRANSPORT ATP-BINDING PROTEIN APPD"/>
    <property type="match status" value="1"/>
</dbReference>
<dbReference type="InterPro" id="IPR013563">
    <property type="entry name" value="Oligopep_ABC_C"/>
</dbReference>